<keyword evidence="4" id="KW-1185">Reference proteome</keyword>
<dbReference type="GO" id="GO:0001760">
    <property type="term" value="F:aminocarboxymuconate-semialdehyde decarboxylase activity"/>
    <property type="evidence" value="ECO:0007669"/>
    <property type="project" value="UniProtKB-EC"/>
</dbReference>
<reference evidence="3 4" key="1">
    <citation type="journal article" date="2019" name="ISME J.">
        <title>Isolation and characterization of a thermophilic sulfur- and iron-reducing thaumarchaeote from a terrestrial acidic hot spring.</title>
        <authorList>
            <person name="Kato S."/>
            <person name="Itoh T."/>
            <person name="Yuki M."/>
            <person name="Nagamori M."/>
            <person name="Ohnishi M."/>
            <person name="Uematsu K."/>
            <person name="Suzuki K."/>
            <person name="Takashina T."/>
            <person name="Ohkuma M."/>
        </authorList>
    </citation>
    <scope>NUCLEOTIDE SEQUENCE [LARGE SCALE GENOMIC DNA]</scope>
    <source>
        <strain evidence="3 4">NAS-02</strain>
    </source>
</reference>
<dbReference type="EC" id="4.1.1.45" evidence="3"/>
<dbReference type="InterPro" id="IPR032466">
    <property type="entry name" value="Metal_Hydrolase"/>
</dbReference>
<dbReference type="Pfam" id="PF04909">
    <property type="entry name" value="Amidohydro_2"/>
    <property type="match status" value="1"/>
</dbReference>
<dbReference type="Gene3D" id="3.20.20.140">
    <property type="entry name" value="Metal-dependent hydrolases"/>
    <property type="match status" value="1"/>
</dbReference>
<dbReference type="EMBL" id="AP018732">
    <property type="protein sequence ID" value="BBE42234.1"/>
    <property type="molecule type" value="Genomic_DNA"/>
</dbReference>
<name>A0A4P2VCK0_9ARCH</name>
<dbReference type="PANTHER" id="PTHR21240">
    <property type="entry name" value="2-AMINO-3-CARBOXYLMUCONATE-6-SEMIALDEHYDE DECARBOXYLASE"/>
    <property type="match status" value="1"/>
</dbReference>
<sequence>MDVHSHVIPRGLLERYGSASEIGAGRYSVELWGIRVSGVPRGIFDLGARVRDMDSEDVAVQVLLPMVDPRAMSAKAARLVNDELRAEAAPHGERFVRFAVLPYGDPSAALEELDRAYRDLGVGGVLLWSDMAGVPPGSGALDAIYGRLEDYGIPAFVHPSLPADPRLSSHYMGVVAGAIGEDFVAVASVILGGVLDRFPRLRLIFPHGGGAAPVQVGRIRRAAEVRADCALRRDPLDYMRSMYFDSAVYSPEALRFLVQVVGMDRVLLGTDYPADIMEWRGMGARLEEAMGRAGLEAIGRRNPSRALGLSVS</sequence>
<evidence type="ECO:0000313" key="3">
    <source>
        <dbReference type="EMBL" id="BBE42234.1"/>
    </source>
</evidence>
<dbReference type="KEGG" id="ccai:NAS2_0845"/>
<dbReference type="GO" id="GO:0005737">
    <property type="term" value="C:cytoplasm"/>
    <property type="evidence" value="ECO:0007669"/>
    <property type="project" value="TreeGrafter"/>
</dbReference>
<dbReference type="PANTHER" id="PTHR21240:SF28">
    <property type="entry name" value="ISO-OROTATE DECARBOXYLASE (EUROFUNG)"/>
    <property type="match status" value="1"/>
</dbReference>
<organism evidence="3 4">
    <name type="scientific">Conexivisphaera calida</name>
    <dbReference type="NCBI Taxonomy" id="1874277"/>
    <lineage>
        <taxon>Archaea</taxon>
        <taxon>Nitrososphaerota</taxon>
        <taxon>Conexivisphaeria</taxon>
        <taxon>Conexivisphaerales</taxon>
        <taxon>Conexivisphaeraceae</taxon>
        <taxon>Conexivisphaera</taxon>
    </lineage>
</organism>
<dbReference type="InterPro" id="IPR006680">
    <property type="entry name" value="Amidohydro-rel"/>
</dbReference>
<evidence type="ECO:0000313" key="4">
    <source>
        <dbReference type="Proteomes" id="UP000509448"/>
    </source>
</evidence>
<dbReference type="SUPFAM" id="SSF51556">
    <property type="entry name" value="Metallo-dependent hydrolases"/>
    <property type="match status" value="1"/>
</dbReference>
<proteinExistence type="predicted"/>
<gene>
    <name evidence="3" type="ORF">NAS2_0845</name>
</gene>
<accession>A0A4P2VCK0</accession>
<dbReference type="InterPro" id="IPR032465">
    <property type="entry name" value="ACMSD"/>
</dbReference>
<evidence type="ECO:0000256" key="1">
    <source>
        <dbReference type="ARBA" id="ARBA00023239"/>
    </source>
</evidence>
<keyword evidence="1 3" id="KW-0456">Lyase</keyword>
<dbReference type="GO" id="GO:0016787">
    <property type="term" value="F:hydrolase activity"/>
    <property type="evidence" value="ECO:0007669"/>
    <property type="project" value="InterPro"/>
</dbReference>
<dbReference type="Proteomes" id="UP000509448">
    <property type="component" value="Chromosome"/>
</dbReference>
<dbReference type="AlphaFoldDB" id="A0A4P2VCK0"/>
<dbReference type="GO" id="GO:0019748">
    <property type="term" value="P:secondary metabolic process"/>
    <property type="evidence" value="ECO:0007669"/>
    <property type="project" value="TreeGrafter"/>
</dbReference>
<protein>
    <submittedName>
        <fullName evidence="3">2-amino-3-carboxymuconate-6-semialdehyde decarboxylase</fullName>
        <ecNumber evidence="3">4.1.1.45</ecNumber>
    </submittedName>
</protein>
<evidence type="ECO:0000259" key="2">
    <source>
        <dbReference type="Pfam" id="PF04909"/>
    </source>
</evidence>
<feature type="domain" description="Amidohydrolase-related" evidence="2">
    <location>
        <begin position="2"/>
        <end position="309"/>
    </location>
</feature>